<dbReference type="PANTHER" id="PTHR19305">
    <property type="entry name" value="SYNAPTOSOMAL ASSOCIATED PROTEIN"/>
    <property type="match status" value="1"/>
</dbReference>
<evidence type="ECO:0000256" key="3">
    <source>
        <dbReference type="ARBA" id="ARBA00022927"/>
    </source>
</evidence>
<dbReference type="Gene3D" id="1.20.5.110">
    <property type="match status" value="1"/>
</dbReference>
<feature type="region of interest" description="Disordered" evidence="6">
    <location>
        <begin position="1"/>
        <end position="47"/>
    </location>
</feature>
<dbReference type="GO" id="GO:0015031">
    <property type="term" value="P:protein transport"/>
    <property type="evidence" value="ECO:0007669"/>
    <property type="project" value="UniProtKB-KW"/>
</dbReference>
<accession>A0A8C1ECI7</accession>
<dbReference type="GO" id="GO:0031201">
    <property type="term" value="C:SNARE complex"/>
    <property type="evidence" value="ECO:0007669"/>
    <property type="project" value="TreeGrafter"/>
</dbReference>
<dbReference type="Ensembl" id="ENSCCRT00000080923.2">
    <property type="protein sequence ID" value="ENSCCRP00000074653.2"/>
    <property type="gene ID" value="ENSCCRG00000040320.2"/>
</dbReference>
<dbReference type="FunFam" id="1.20.5.110:FF:000041">
    <property type="entry name" value="Synaptosomal-associated protein 29"/>
    <property type="match status" value="1"/>
</dbReference>
<evidence type="ECO:0000256" key="2">
    <source>
        <dbReference type="ARBA" id="ARBA00022448"/>
    </source>
</evidence>
<reference evidence="7" key="1">
    <citation type="submission" date="2025-08" db="UniProtKB">
        <authorList>
            <consortium name="Ensembl"/>
        </authorList>
    </citation>
    <scope>IDENTIFICATION</scope>
</reference>
<dbReference type="AlphaFoldDB" id="A0A8C1ECI7"/>
<name>A0A8C1ECI7_CYPCA</name>
<organism evidence="7 8">
    <name type="scientific">Cyprinus carpio carpio</name>
    <dbReference type="NCBI Taxonomy" id="630221"/>
    <lineage>
        <taxon>Eukaryota</taxon>
        <taxon>Metazoa</taxon>
        <taxon>Chordata</taxon>
        <taxon>Craniata</taxon>
        <taxon>Vertebrata</taxon>
        <taxon>Euteleostomi</taxon>
        <taxon>Actinopterygii</taxon>
        <taxon>Neopterygii</taxon>
        <taxon>Teleostei</taxon>
        <taxon>Ostariophysi</taxon>
        <taxon>Cypriniformes</taxon>
        <taxon>Cyprinidae</taxon>
        <taxon>Cyprininae</taxon>
        <taxon>Cyprinus</taxon>
    </lineage>
</organism>
<dbReference type="PANTHER" id="PTHR19305:SF9">
    <property type="entry name" value="SYNAPTOSOMAL-ASSOCIATED PROTEIN 29"/>
    <property type="match status" value="1"/>
</dbReference>
<reference evidence="7" key="2">
    <citation type="submission" date="2025-09" db="UniProtKB">
        <authorList>
            <consortium name="Ensembl"/>
        </authorList>
    </citation>
    <scope>IDENTIFICATION</scope>
</reference>
<evidence type="ECO:0000313" key="7">
    <source>
        <dbReference type="Ensembl" id="ENSCCRP00000074653.2"/>
    </source>
</evidence>
<dbReference type="CDD" id="cd15887">
    <property type="entry name" value="SNARE_SNAP29N"/>
    <property type="match status" value="1"/>
</dbReference>
<dbReference type="GO" id="GO:0019905">
    <property type="term" value="F:syntaxin binding"/>
    <property type="evidence" value="ECO:0007669"/>
    <property type="project" value="TreeGrafter"/>
</dbReference>
<feature type="coiled-coil region" evidence="5">
    <location>
        <begin position="83"/>
        <end position="110"/>
    </location>
</feature>
<dbReference type="GO" id="GO:0005484">
    <property type="term" value="F:SNAP receptor activity"/>
    <property type="evidence" value="ECO:0007669"/>
    <property type="project" value="TreeGrafter"/>
</dbReference>
<keyword evidence="4 5" id="KW-0175">Coiled coil</keyword>
<sequence length="247" mass="28474">MSIYPKSHNPFADDDDEEESKPRRGFNFDDDPEESSLSPAERRQRQLQQEVMRTAQSAVDSSHRSLGLVYESERVGAETAEELIRQGEALKRTEKMIDNMEQDMRTSQRHINTIKSVWGGVVNYFKGKPEPPRAAQKEPPVSYEANSRLQNALTESKQQEDKYQASHPSLRKLDTSVLVNHWFESNDSQSLKYYQNHRCWFGQDSARLLRWITSRPIRTGIPGTNSCGPPIISWTVTSMKCLWVWVV</sequence>
<dbReference type="GO" id="GO:0031629">
    <property type="term" value="P:synaptic vesicle fusion to presynaptic active zone membrane"/>
    <property type="evidence" value="ECO:0007669"/>
    <property type="project" value="TreeGrafter"/>
</dbReference>
<keyword evidence="8" id="KW-1185">Reference proteome</keyword>
<evidence type="ECO:0000256" key="6">
    <source>
        <dbReference type="SAM" id="MobiDB-lite"/>
    </source>
</evidence>
<evidence type="ECO:0000256" key="1">
    <source>
        <dbReference type="ARBA" id="ARBA00009480"/>
    </source>
</evidence>
<dbReference type="GeneTree" id="ENSGT00950000182843"/>
<protein>
    <submittedName>
        <fullName evidence="7">Synaptosome associated protein 29</fullName>
    </submittedName>
</protein>
<proteinExistence type="inferred from homology"/>
<evidence type="ECO:0000313" key="8">
    <source>
        <dbReference type="Proteomes" id="UP001108240"/>
    </source>
</evidence>
<comment type="similarity">
    <text evidence="1">Belongs to the SNAP-25 family.</text>
</comment>
<dbReference type="SUPFAM" id="SSF58038">
    <property type="entry name" value="SNARE fusion complex"/>
    <property type="match status" value="1"/>
</dbReference>
<keyword evidence="3" id="KW-0653">Protein transport</keyword>
<dbReference type="GO" id="GO:0098793">
    <property type="term" value="C:presynapse"/>
    <property type="evidence" value="ECO:0007669"/>
    <property type="project" value="GOC"/>
</dbReference>
<keyword evidence="2" id="KW-0813">Transport</keyword>
<dbReference type="GO" id="GO:0005886">
    <property type="term" value="C:plasma membrane"/>
    <property type="evidence" value="ECO:0007669"/>
    <property type="project" value="TreeGrafter"/>
</dbReference>
<evidence type="ECO:0000256" key="4">
    <source>
        <dbReference type="ARBA" id="ARBA00023054"/>
    </source>
</evidence>
<dbReference type="Proteomes" id="UP001108240">
    <property type="component" value="Unplaced"/>
</dbReference>
<dbReference type="GO" id="GO:0016082">
    <property type="term" value="P:synaptic vesicle priming"/>
    <property type="evidence" value="ECO:0007669"/>
    <property type="project" value="TreeGrafter"/>
</dbReference>
<evidence type="ECO:0000256" key="5">
    <source>
        <dbReference type="SAM" id="Coils"/>
    </source>
</evidence>